<organism evidence="1 2">
    <name type="scientific">Hymenobacter aerilatus</name>
    <dbReference type="NCBI Taxonomy" id="2932251"/>
    <lineage>
        <taxon>Bacteria</taxon>
        <taxon>Pseudomonadati</taxon>
        <taxon>Bacteroidota</taxon>
        <taxon>Cytophagia</taxon>
        <taxon>Cytophagales</taxon>
        <taxon>Hymenobacteraceae</taxon>
        <taxon>Hymenobacter</taxon>
    </lineage>
</organism>
<proteinExistence type="predicted"/>
<dbReference type="KEGG" id="haei:MUN82_14245"/>
<dbReference type="PANTHER" id="PTHR41913:SF1">
    <property type="entry name" value="DUF1684 DOMAIN-CONTAINING PROTEIN"/>
    <property type="match status" value="1"/>
</dbReference>
<dbReference type="Proteomes" id="UP000829925">
    <property type="component" value="Chromosome"/>
</dbReference>
<reference evidence="1 2" key="1">
    <citation type="submission" date="2022-04" db="EMBL/GenBank/DDBJ databases">
        <title>Hymenobacter sp. isolated from the air.</title>
        <authorList>
            <person name="Won M."/>
            <person name="Lee C.-M."/>
            <person name="Woen H.-Y."/>
            <person name="Kwon S.-W."/>
        </authorList>
    </citation>
    <scope>NUCLEOTIDE SEQUENCE [LARGE SCALE GENOMIC DNA]</scope>
    <source>
        <strain evidence="2">5413 J-13</strain>
    </source>
</reference>
<keyword evidence="2" id="KW-1185">Reference proteome</keyword>
<name>A0A8T9SRX0_9BACT</name>
<evidence type="ECO:0000313" key="1">
    <source>
        <dbReference type="EMBL" id="UOR04101.1"/>
    </source>
</evidence>
<evidence type="ECO:0000313" key="2">
    <source>
        <dbReference type="Proteomes" id="UP000829925"/>
    </source>
</evidence>
<dbReference type="PANTHER" id="PTHR41913">
    <property type="entry name" value="DUF1684 DOMAIN-CONTAINING PROTEIN"/>
    <property type="match status" value="1"/>
</dbReference>
<dbReference type="RefSeq" id="WP_245091453.1">
    <property type="nucleotide sequence ID" value="NZ_CP095053.1"/>
</dbReference>
<accession>A0A8T9SRX0</accession>
<dbReference type="EMBL" id="CP095053">
    <property type="protein sequence ID" value="UOR04101.1"/>
    <property type="molecule type" value="Genomic_DNA"/>
</dbReference>
<dbReference type="AlphaFoldDB" id="A0A8T9SRX0"/>
<dbReference type="InterPro" id="IPR012467">
    <property type="entry name" value="DUF1684"/>
</dbReference>
<sequence>MKINPKFFIGLSLLLIVGYFLQDLVLSDNQYIIGLQKERLEKDNSFRRVNGSPLNQAQRDTFKTLPYYAPDRAYRLDAQYQGFTKRDTTRMATTGAQPETYLRWGQATFILDKQEYKLTLYRRAFGPDTTLFIPFADRTNGLGSYGGGRYLDAAVPAPDATEITLDFNKAYNPYCAYNSSFVCPLPPAENRLNVEIPAGEKTFHE</sequence>
<dbReference type="Pfam" id="PF07920">
    <property type="entry name" value="DUF1684"/>
    <property type="match status" value="1"/>
</dbReference>
<gene>
    <name evidence="1" type="ORF">MUN82_14245</name>
</gene>
<protein>
    <submittedName>
        <fullName evidence="1">DUF1684 domain-containing protein</fullName>
    </submittedName>
</protein>